<dbReference type="InterPro" id="IPR027417">
    <property type="entry name" value="P-loop_NTPase"/>
</dbReference>
<sequence>MQEASSNKRKQPLLVLLGPTAVGKTQLSLDLAKAWNAEIISGDSMQIYKGMDIGTAKLPLAERQGIVHHLIDICQPEEAYSVADFQQHCKTEIADIAARGKLPFIVGGTGLYIESVCYSFEFAENGSDQAFRDEQQQFADEHGAEALHAKLALVDPRSADRLHPNDVRRIIRALEIYHLSGEMMSAQLERQKKESPYELCLLGLTMDRGVLYSRIEQRIDIMLEDGLVEEVKGLLARGIPADAVAMQGLGYKEIMMYLRGECTLEAAVTLLKRDTRHYAKRQLSWFRRMKDIEWIDMGENFHNNLQRIHGIIAGKFQVNLEYTSNQSFLDGGNVQ</sequence>
<evidence type="ECO:0000256" key="12">
    <source>
        <dbReference type="RuleBase" id="RU003784"/>
    </source>
</evidence>
<dbReference type="NCBIfam" id="TIGR00174">
    <property type="entry name" value="miaA"/>
    <property type="match status" value="1"/>
</dbReference>
<evidence type="ECO:0000256" key="8">
    <source>
        <dbReference type="ARBA" id="ARBA00022842"/>
    </source>
</evidence>
<keyword evidence="6 10" id="KW-0547">Nucleotide-binding</keyword>
<proteinExistence type="inferred from homology"/>
<feature type="site" description="Interaction with substrate tRNA" evidence="10">
    <location>
        <position position="109"/>
    </location>
</feature>
<dbReference type="RefSeq" id="WP_284238886.1">
    <property type="nucleotide sequence ID" value="NZ_BSSQ01000010.1"/>
</dbReference>
<comment type="catalytic activity">
    <reaction evidence="9 10 11">
        <text>adenosine(37) in tRNA + dimethylallyl diphosphate = N(6)-dimethylallyladenosine(37) in tRNA + diphosphate</text>
        <dbReference type="Rhea" id="RHEA:26482"/>
        <dbReference type="Rhea" id="RHEA-COMP:10162"/>
        <dbReference type="Rhea" id="RHEA-COMP:10375"/>
        <dbReference type="ChEBI" id="CHEBI:33019"/>
        <dbReference type="ChEBI" id="CHEBI:57623"/>
        <dbReference type="ChEBI" id="CHEBI:74411"/>
        <dbReference type="ChEBI" id="CHEBI:74415"/>
        <dbReference type="EC" id="2.5.1.75"/>
    </reaction>
</comment>
<evidence type="ECO:0000256" key="3">
    <source>
        <dbReference type="ARBA" id="ARBA00005842"/>
    </source>
</evidence>
<evidence type="ECO:0000256" key="13">
    <source>
        <dbReference type="RuleBase" id="RU003785"/>
    </source>
</evidence>
<gene>
    <name evidence="10 14" type="primary">miaA</name>
    <name evidence="14" type="ORF">MU1_24880</name>
</gene>
<comment type="caution">
    <text evidence="14">The sequence shown here is derived from an EMBL/GenBank/DDBJ whole genome shotgun (WGS) entry which is preliminary data.</text>
</comment>
<dbReference type="EMBL" id="BSSQ01000010">
    <property type="protein sequence ID" value="GLX68143.1"/>
    <property type="molecule type" value="Genomic_DNA"/>
</dbReference>
<dbReference type="PANTHER" id="PTHR11088:SF60">
    <property type="entry name" value="TRNA DIMETHYLALLYLTRANSFERASE"/>
    <property type="match status" value="1"/>
</dbReference>
<dbReference type="Gene3D" id="3.40.50.300">
    <property type="entry name" value="P-loop containing nucleotide triphosphate hydrolases"/>
    <property type="match status" value="1"/>
</dbReference>
<comment type="caution">
    <text evidence="10">Lacks conserved residue(s) required for the propagation of feature annotation.</text>
</comment>
<evidence type="ECO:0000313" key="15">
    <source>
        <dbReference type="Proteomes" id="UP001157114"/>
    </source>
</evidence>
<comment type="subunit">
    <text evidence="10">Monomer.</text>
</comment>
<keyword evidence="4 10" id="KW-0808">Transferase</keyword>
<keyword evidence="8 10" id="KW-0460">Magnesium</keyword>
<accession>A0ABQ6GB85</accession>
<dbReference type="Proteomes" id="UP001157114">
    <property type="component" value="Unassembled WGS sequence"/>
</dbReference>
<comment type="function">
    <text evidence="2 10 12">Catalyzes the transfer of a dimethylallyl group onto the adenine at position 37 in tRNAs that read codons beginning with uridine, leading to the formation of N6-(dimethylallyl)adenosine (i(6)A).</text>
</comment>
<evidence type="ECO:0000256" key="2">
    <source>
        <dbReference type="ARBA" id="ARBA00003213"/>
    </source>
</evidence>
<feature type="binding site" evidence="10">
    <location>
        <begin position="20"/>
        <end position="25"/>
    </location>
    <ligand>
        <name>substrate</name>
    </ligand>
</feature>
<evidence type="ECO:0000256" key="6">
    <source>
        <dbReference type="ARBA" id="ARBA00022741"/>
    </source>
</evidence>
<keyword evidence="5 10" id="KW-0819">tRNA processing</keyword>
<dbReference type="EC" id="2.5.1.75" evidence="10"/>
<protein>
    <recommendedName>
        <fullName evidence="10">tRNA dimethylallyltransferase</fullName>
        <ecNumber evidence="10">2.5.1.75</ecNumber>
    </recommendedName>
    <alternativeName>
        <fullName evidence="10">Dimethylallyl diphosphate:tRNA dimethylallyltransferase</fullName>
        <shortName evidence="10">DMAPP:tRNA dimethylallyltransferase</shortName>
        <shortName evidence="10">DMATase</shortName>
    </alternativeName>
    <alternativeName>
        <fullName evidence="10">Isopentenyl-diphosphate:tRNA isopentenyltransferase</fullName>
        <shortName evidence="10">IPP transferase</shortName>
        <shortName evidence="10">IPPT</shortName>
        <shortName evidence="10">IPTase</shortName>
    </alternativeName>
</protein>
<evidence type="ECO:0000256" key="4">
    <source>
        <dbReference type="ARBA" id="ARBA00022679"/>
    </source>
</evidence>
<name>A0ABQ6GB85_9BACL</name>
<organism evidence="14 15">
    <name type="scientific">Paenibacillus glycanilyticus</name>
    <dbReference type="NCBI Taxonomy" id="126569"/>
    <lineage>
        <taxon>Bacteria</taxon>
        <taxon>Bacillati</taxon>
        <taxon>Bacillota</taxon>
        <taxon>Bacilli</taxon>
        <taxon>Bacillales</taxon>
        <taxon>Paenibacillaceae</taxon>
        <taxon>Paenibacillus</taxon>
    </lineage>
</organism>
<keyword evidence="15" id="KW-1185">Reference proteome</keyword>
<evidence type="ECO:0000256" key="7">
    <source>
        <dbReference type="ARBA" id="ARBA00022840"/>
    </source>
</evidence>
<dbReference type="InterPro" id="IPR039657">
    <property type="entry name" value="Dimethylallyltransferase"/>
</dbReference>
<reference evidence="14 15" key="1">
    <citation type="submission" date="2023-03" db="EMBL/GenBank/DDBJ databases">
        <title>Draft genome sequence of the bacteria which degrade cell wall of Tricholomamatutake.</title>
        <authorList>
            <person name="Konishi Y."/>
            <person name="Fukuta Y."/>
            <person name="Shirasaka N."/>
        </authorList>
    </citation>
    <scope>NUCLEOTIDE SEQUENCE [LARGE SCALE GENOMIC DNA]</scope>
    <source>
        <strain evidence="15">mu1</strain>
    </source>
</reference>
<evidence type="ECO:0000313" key="14">
    <source>
        <dbReference type="EMBL" id="GLX68143.1"/>
    </source>
</evidence>
<comment type="similarity">
    <text evidence="3 10 13">Belongs to the IPP transferase family.</text>
</comment>
<evidence type="ECO:0000256" key="1">
    <source>
        <dbReference type="ARBA" id="ARBA00001946"/>
    </source>
</evidence>
<keyword evidence="7 10" id="KW-0067">ATP-binding</keyword>
<dbReference type="PANTHER" id="PTHR11088">
    <property type="entry name" value="TRNA DIMETHYLALLYLTRANSFERASE"/>
    <property type="match status" value="1"/>
</dbReference>
<dbReference type="Pfam" id="PF01715">
    <property type="entry name" value="IPPT"/>
    <property type="match status" value="1"/>
</dbReference>
<comment type="cofactor">
    <cofactor evidence="1 10">
        <name>Mg(2+)</name>
        <dbReference type="ChEBI" id="CHEBI:18420"/>
    </cofactor>
</comment>
<feature type="region of interest" description="Interaction with substrate tRNA" evidence="10">
    <location>
        <begin position="43"/>
        <end position="46"/>
    </location>
</feature>
<evidence type="ECO:0000256" key="10">
    <source>
        <dbReference type="HAMAP-Rule" id="MF_00185"/>
    </source>
</evidence>
<dbReference type="Gene3D" id="1.10.20.140">
    <property type="match status" value="1"/>
</dbReference>
<evidence type="ECO:0000256" key="9">
    <source>
        <dbReference type="ARBA" id="ARBA00049563"/>
    </source>
</evidence>
<feature type="site" description="Interaction with substrate tRNA" evidence="10">
    <location>
        <position position="132"/>
    </location>
</feature>
<dbReference type="SUPFAM" id="SSF52540">
    <property type="entry name" value="P-loop containing nucleoside triphosphate hydrolases"/>
    <property type="match status" value="1"/>
</dbReference>
<dbReference type="InterPro" id="IPR018022">
    <property type="entry name" value="IPT"/>
</dbReference>
<evidence type="ECO:0000256" key="11">
    <source>
        <dbReference type="RuleBase" id="RU003783"/>
    </source>
</evidence>
<evidence type="ECO:0000256" key="5">
    <source>
        <dbReference type="ARBA" id="ARBA00022694"/>
    </source>
</evidence>
<dbReference type="HAMAP" id="MF_00185">
    <property type="entry name" value="IPP_trans"/>
    <property type="match status" value="1"/>
</dbReference>
<feature type="binding site" evidence="10">
    <location>
        <begin position="18"/>
        <end position="25"/>
    </location>
    <ligand>
        <name>ATP</name>
        <dbReference type="ChEBI" id="CHEBI:30616"/>
    </ligand>
</feature>